<evidence type="ECO:0000313" key="1">
    <source>
        <dbReference type="EMBL" id="KAF9547533.1"/>
    </source>
</evidence>
<accession>A0A9P6K5Z1</accession>
<dbReference type="EMBL" id="JAAAXW010000041">
    <property type="protein sequence ID" value="KAF9547533.1"/>
    <property type="molecule type" value="Genomic_DNA"/>
</dbReference>
<protein>
    <submittedName>
        <fullName evidence="1">Uncharacterized protein</fullName>
    </submittedName>
</protein>
<gene>
    <name evidence="1" type="ORF">EC957_008371</name>
</gene>
<reference evidence="1" key="1">
    <citation type="journal article" date="2020" name="Fungal Divers.">
        <title>Resolving the Mortierellaceae phylogeny through synthesis of multi-gene phylogenetics and phylogenomics.</title>
        <authorList>
            <person name="Vandepol N."/>
            <person name="Liber J."/>
            <person name="Desiro A."/>
            <person name="Na H."/>
            <person name="Kennedy M."/>
            <person name="Barry K."/>
            <person name="Grigoriev I.V."/>
            <person name="Miller A.N."/>
            <person name="O'Donnell K."/>
            <person name="Stajich J.E."/>
            <person name="Bonito G."/>
        </authorList>
    </citation>
    <scope>NUCLEOTIDE SEQUENCE</scope>
    <source>
        <strain evidence="1">NRRL 2591</strain>
    </source>
</reference>
<proteinExistence type="predicted"/>
<name>A0A9P6K5Z1_9FUNG</name>
<dbReference type="AlphaFoldDB" id="A0A9P6K5Z1"/>
<keyword evidence="2" id="KW-1185">Reference proteome</keyword>
<feature type="non-terminal residue" evidence="1">
    <location>
        <position position="97"/>
    </location>
</feature>
<dbReference type="Proteomes" id="UP000723463">
    <property type="component" value="Unassembled WGS sequence"/>
</dbReference>
<evidence type="ECO:0000313" key="2">
    <source>
        <dbReference type="Proteomes" id="UP000723463"/>
    </source>
</evidence>
<sequence>MLDQQHRHFEHQQREWKNYPQEQQWTVQHVPDQKERAQWKLRQEQELTDVIQVFEQQQVPLRVQEFKKQFRQDQRTFAQPHQLLQKQYQLLQQQIQQ</sequence>
<comment type="caution">
    <text evidence="1">The sequence shown here is derived from an EMBL/GenBank/DDBJ whole genome shotgun (WGS) entry which is preliminary data.</text>
</comment>
<organism evidence="1 2">
    <name type="scientific">Mortierella hygrophila</name>
    <dbReference type="NCBI Taxonomy" id="979708"/>
    <lineage>
        <taxon>Eukaryota</taxon>
        <taxon>Fungi</taxon>
        <taxon>Fungi incertae sedis</taxon>
        <taxon>Mucoromycota</taxon>
        <taxon>Mortierellomycotina</taxon>
        <taxon>Mortierellomycetes</taxon>
        <taxon>Mortierellales</taxon>
        <taxon>Mortierellaceae</taxon>
        <taxon>Mortierella</taxon>
    </lineage>
</organism>